<feature type="region of interest" description="Disordered" evidence="1">
    <location>
        <begin position="139"/>
        <end position="182"/>
    </location>
</feature>
<protein>
    <submittedName>
        <fullName evidence="2">Uncharacterized protein</fullName>
    </submittedName>
</protein>
<feature type="compositionally biased region" description="Basic and acidic residues" evidence="1">
    <location>
        <begin position="150"/>
        <end position="167"/>
    </location>
</feature>
<sequence>MMASSSLVTPSIDDRPLLNSSSLPSFFFFKFPNLYVLDEFPVVELETCCHLYNLTWASPPNMVDLRWWLGGTAASCGGGLPEKSPGRYRWQAQLWICIWMWRRRTRGSWSLKLLAAGAGQETAMHGLAEIAVRLTMKDSSDGKGGLDASADWRRRQGSTAREERSGNDDQTPAHGCGRWVDAGDWEIET</sequence>
<dbReference type="EMBL" id="JBEDUW010000005">
    <property type="protein sequence ID" value="KAK9928901.1"/>
    <property type="molecule type" value="Genomic_DNA"/>
</dbReference>
<dbReference type="AlphaFoldDB" id="A0AAW1WYP3"/>
<evidence type="ECO:0000313" key="2">
    <source>
        <dbReference type="EMBL" id="KAK9928901.1"/>
    </source>
</evidence>
<proteinExistence type="predicted"/>
<dbReference type="Proteomes" id="UP001457282">
    <property type="component" value="Unassembled WGS sequence"/>
</dbReference>
<comment type="caution">
    <text evidence="2">The sequence shown here is derived from an EMBL/GenBank/DDBJ whole genome shotgun (WGS) entry which is preliminary data.</text>
</comment>
<accession>A0AAW1WYP3</accession>
<reference evidence="2 3" key="1">
    <citation type="journal article" date="2023" name="G3 (Bethesda)">
        <title>A chromosome-length genome assembly and annotation of blackberry (Rubus argutus, cv. 'Hillquist').</title>
        <authorList>
            <person name="Bruna T."/>
            <person name="Aryal R."/>
            <person name="Dudchenko O."/>
            <person name="Sargent D.J."/>
            <person name="Mead D."/>
            <person name="Buti M."/>
            <person name="Cavallini A."/>
            <person name="Hytonen T."/>
            <person name="Andres J."/>
            <person name="Pham M."/>
            <person name="Weisz D."/>
            <person name="Mascagni F."/>
            <person name="Usai G."/>
            <person name="Natali L."/>
            <person name="Bassil N."/>
            <person name="Fernandez G.E."/>
            <person name="Lomsadze A."/>
            <person name="Armour M."/>
            <person name="Olukolu B."/>
            <person name="Poorten T."/>
            <person name="Britton C."/>
            <person name="Davik J."/>
            <person name="Ashrafi H."/>
            <person name="Aiden E.L."/>
            <person name="Borodovsky M."/>
            <person name="Worthington M."/>
        </authorList>
    </citation>
    <scope>NUCLEOTIDE SEQUENCE [LARGE SCALE GENOMIC DNA]</scope>
    <source>
        <strain evidence="2">PI 553951</strain>
    </source>
</reference>
<evidence type="ECO:0000256" key="1">
    <source>
        <dbReference type="SAM" id="MobiDB-lite"/>
    </source>
</evidence>
<evidence type="ECO:0000313" key="3">
    <source>
        <dbReference type="Proteomes" id="UP001457282"/>
    </source>
</evidence>
<gene>
    <name evidence="2" type="ORF">M0R45_026018</name>
</gene>
<organism evidence="2 3">
    <name type="scientific">Rubus argutus</name>
    <name type="common">Southern blackberry</name>
    <dbReference type="NCBI Taxonomy" id="59490"/>
    <lineage>
        <taxon>Eukaryota</taxon>
        <taxon>Viridiplantae</taxon>
        <taxon>Streptophyta</taxon>
        <taxon>Embryophyta</taxon>
        <taxon>Tracheophyta</taxon>
        <taxon>Spermatophyta</taxon>
        <taxon>Magnoliopsida</taxon>
        <taxon>eudicotyledons</taxon>
        <taxon>Gunneridae</taxon>
        <taxon>Pentapetalae</taxon>
        <taxon>rosids</taxon>
        <taxon>fabids</taxon>
        <taxon>Rosales</taxon>
        <taxon>Rosaceae</taxon>
        <taxon>Rosoideae</taxon>
        <taxon>Rosoideae incertae sedis</taxon>
        <taxon>Rubus</taxon>
    </lineage>
</organism>
<name>A0AAW1WYP3_RUBAR</name>
<keyword evidence="3" id="KW-1185">Reference proteome</keyword>